<evidence type="ECO:0000313" key="1">
    <source>
        <dbReference type="EMBL" id="ASV72677.1"/>
    </source>
</evidence>
<protein>
    <submittedName>
        <fullName evidence="1">Uncharacterized protein</fullName>
    </submittedName>
</protein>
<sequence length="47" mass="5512">MKHAGARLRRIGEIPDFVPMGRQVTVYHKTQHILVVALRATFHFQQR</sequence>
<dbReference type="EMBL" id="CP018477">
    <property type="protein sequence ID" value="ASV72677.1"/>
    <property type="molecule type" value="Genomic_DNA"/>
</dbReference>
<keyword evidence="2" id="KW-1185">Reference proteome</keyword>
<accession>A0A286R9R6</accession>
<dbReference type="AlphaFoldDB" id="A0A286R9R6"/>
<dbReference type="KEGG" id="ttf:THTE_0075"/>
<dbReference type="Proteomes" id="UP000215086">
    <property type="component" value="Chromosome"/>
</dbReference>
<proteinExistence type="predicted"/>
<evidence type="ECO:0000313" key="2">
    <source>
        <dbReference type="Proteomes" id="UP000215086"/>
    </source>
</evidence>
<organism evidence="1 2">
    <name type="scientific">Thermogutta terrifontis</name>
    <dbReference type="NCBI Taxonomy" id="1331910"/>
    <lineage>
        <taxon>Bacteria</taxon>
        <taxon>Pseudomonadati</taxon>
        <taxon>Planctomycetota</taxon>
        <taxon>Planctomycetia</taxon>
        <taxon>Pirellulales</taxon>
        <taxon>Thermoguttaceae</taxon>
        <taxon>Thermogutta</taxon>
    </lineage>
</organism>
<gene>
    <name evidence="1" type="ORF">THTE_0075</name>
</gene>
<name>A0A286R9R6_9BACT</name>
<reference evidence="1 2" key="1">
    <citation type="journal article" name="Front. Microbiol.">
        <title>Sugar Metabolism of the First Thermophilic Planctomycete Thermogutta terrifontis: Comparative Genomic and Transcriptomic Approaches.</title>
        <authorList>
            <person name="Elcheninov A.G."/>
            <person name="Menzel P."/>
            <person name="Gudbergsdottir S.R."/>
            <person name="Slesarev A.I."/>
            <person name="Kadnikov V.V."/>
            <person name="Krogh A."/>
            <person name="Bonch-Osmolovskaya E.A."/>
            <person name="Peng X."/>
            <person name="Kublanov I.V."/>
        </authorList>
    </citation>
    <scope>NUCLEOTIDE SEQUENCE [LARGE SCALE GENOMIC DNA]</scope>
    <source>
        <strain evidence="1 2">R1</strain>
    </source>
</reference>